<organism evidence="5 6">
    <name type="scientific">Gordonia terrae C-6</name>
    <dbReference type="NCBI Taxonomy" id="1316928"/>
    <lineage>
        <taxon>Bacteria</taxon>
        <taxon>Bacillati</taxon>
        <taxon>Actinomycetota</taxon>
        <taxon>Actinomycetes</taxon>
        <taxon>Mycobacteriales</taxon>
        <taxon>Gordoniaceae</taxon>
        <taxon>Gordonia</taxon>
    </lineage>
</organism>
<comment type="caution">
    <text evidence="5">The sequence shown here is derived from an EMBL/GenBank/DDBJ whole genome shotgun (WGS) entry which is preliminary data.</text>
</comment>
<evidence type="ECO:0000256" key="3">
    <source>
        <dbReference type="SAM" id="SignalP"/>
    </source>
</evidence>
<sequence length="279" mass="29201">MTRSRLAVIAILTIALGCIVAPLAPAAPSAPEYVALGDSRAAAPTRTSARQPDGCGRTPDGYPTHVAAQLGVPYKSVACVNAYTRDVTTNPQLTLFGLRPVQVSALSTSTRLVTLSIGGNDLQWWSLISSCFTRAFGRDAGCRNDRSVARRIDSGLTAVAPKIGATLNTIASRAPNARVILVGHGGYYGRTGCPGQANISNADAAFVMAFFERFDAILRSAAVTRSMTFVDVASAAVGHDACSGAARWFEGNTSQSQTQPRHPTPLGSRAIANLILNAL</sequence>
<keyword evidence="2" id="KW-1015">Disulfide bond</keyword>
<evidence type="ECO:0000256" key="1">
    <source>
        <dbReference type="PIRSR" id="PIRSR637460-1"/>
    </source>
</evidence>
<keyword evidence="3" id="KW-0732">Signal</keyword>
<dbReference type="PATRIC" id="fig|1316928.3.peg.3790"/>
<dbReference type="OrthoDB" id="5503950at2"/>
<feature type="signal peptide" evidence="3">
    <location>
        <begin position="1"/>
        <end position="26"/>
    </location>
</feature>
<keyword evidence="5" id="KW-0378">Hydrolase</keyword>
<dbReference type="AlphaFoldDB" id="R7Y5A9"/>
<feature type="domain" description="SGNH hydrolase-type esterase" evidence="4">
    <location>
        <begin position="35"/>
        <end position="270"/>
    </location>
</feature>
<dbReference type="PANTHER" id="PTHR37981">
    <property type="entry name" value="LIPASE 2"/>
    <property type="match status" value="1"/>
</dbReference>
<dbReference type="RefSeq" id="WP_010844143.1">
    <property type="nucleotide sequence ID" value="NZ_AQPW01000029.1"/>
</dbReference>
<accession>R7Y5A9</accession>
<dbReference type="InterPro" id="IPR013830">
    <property type="entry name" value="SGNH_hydro"/>
</dbReference>
<feature type="chain" id="PRO_5004450181" evidence="3">
    <location>
        <begin position="27"/>
        <end position="279"/>
    </location>
</feature>
<dbReference type="Pfam" id="PF13472">
    <property type="entry name" value="Lipase_GDSL_2"/>
    <property type="match status" value="1"/>
</dbReference>
<dbReference type="PROSITE" id="PS51257">
    <property type="entry name" value="PROKAR_LIPOPROTEIN"/>
    <property type="match status" value="1"/>
</dbReference>
<reference evidence="5 6" key="1">
    <citation type="journal article" date="2013" name="Genome Announc.">
        <title>Draft Genome Sequence of a Benzothiophene-Desulfurizing Bacterium, Gordona terrae Strain C-6.</title>
        <authorList>
            <person name="Wang W."/>
            <person name="Ma T."/>
            <person name="Ren Y."/>
            <person name="Li G."/>
        </authorList>
    </citation>
    <scope>NUCLEOTIDE SEQUENCE [LARGE SCALE GENOMIC DNA]</scope>
    <source>
        <strain evidence="5 6">C-6</strain>
    </source>
</reference>
<dbReference type="EMBL" id="AQPW01000029">
    <property type="protein sequence ID" value="EON31187.1"/>
    <property type="molecule type" value="Genomic_DNA"/>
</dbReference>
<feature type="active site" evidence="1">
    <location>
        <position position="262"/>
    </location>
</feature>
<evidence type="ECO:0000313" key="5">
    <source>
        <dbReference type="EMBL" id="EON31187.1"/>
    </source>
</evidence>
<protein>
    <submittedName>
        <fullName evidence="5">Secreted hydrolase</fullName>
    </submittedName>
</protein>
<dbReference type="InterPro" id="IPR037460">
    <property type="entry name" value="SEST-like"/>
</dbReference>
<evidence type="ECO:0000256" key="2">
    <source>
        <dbReference type="PIRSR" id="PIRSR637460-2"/>
    </source>
</evidence>
<evidence type="ECO:0000313" key="6">
    <source>
        <dbReference type="Proteomes" id="UP000013569"/>
    </source>
</evidence>
<feature type="disulfide bond" evidence="2">
    <location>
        <begin position="131"/>
        <end position="142"/>
    </location>
</feature>
<dbReference type="InterPro" id="IPR036514">
    <property type="entry name" value="SGNH_hydro_sf"/>
</dbReference>
<dbReference type="Proteomes" id="UP000013569">
    <property type="component" value="Unassembled WGS sequence"/>
</dbReference>
<dbReference type="Gene3D" id="3.40.50.1110">
    <property type="entry name" value="SGNH hydrolase"/>
    <property type="match status" value="1"/>
</dbReference>
<proteinExistence type="predicted"/>
<dbReference type="GO" id="GO:0016788">
    <property type="term" value="F:hydrolase activity, acting on ester bonds"/>
    <property type="evidence" value="ECO:0007669"/>
    <property type="project" value="InterPro"/>
</dbReference>
<feature type="disulfide bond" evidence="2">
    <location>
        <begin position="55"/>
        <end position="79"/>
    </location>
</feature>
<gene>
    <name evidence="5" type="ORF">GTC6_18763</name>
</gene>
<feature type="disulfide bond" evidence="2">
    <location>
        <begin position="193"/>
        <end position="242"/>
    </location>
</feature>
<dbReference type="GO" id="GO:0006629">
    <property type="term" value="P:lipid metabolic process"/>
    <property type="evidence" value="ECO:0007669"/>
    <property type="project" value="TreeGrafter"/>
</dbReference>
<name>R7Y5A9_9ACTN</name>
<feature type="active site" description="Nucleophile" evidence="1">
    <location>
        <position position="39"/>
    </location>
</feature>
<evidence type="ECO:0000259" key="4">
    <source>
        <dbReference type="Pfam" id="PF13472"/>
    </source>
</evidence>
<dbReference type="PANTHER" id="PTHR37981:SF1">
    <property type="entry name" value="SGNH HYDROLASE-TYPE ESTERASE DOMAIN-CONTAINING PROTEIN"/>
    <property type="match status" value="1"/>
</dbReference>
<dbReference type="SUPFAM" id="SSF52266">
    <property type="entry name" value="SGNH hydrolase"/>
    <property type="match status" value="1"/>
</dbReference>
<dbReference type="CDD" id="cd01823">
    <property type="entry name" value="SEST_like"/>
    <property type="match status" value="1"/>
</dbReference>